<dbReference type="Pfam" id="PF00106">
    <property type="entry name" value="adh_short"/>
    <property type="match status" value="1"/>
</dbReference>
<dbReference type="Gene3D" id="3.40.50.720">
    <property type="entry name" value="NAD(P)-binding Rossmann-like Domain"/>
    <property type="match status" value="1"/>
</dbReference>
<comment type="similarity">
    <text evidence="1 3">Belongs to the short-chain dehydrogenases/reductases (SDR) family.</text>
</comment>
<dbReference type="HOGENOM" id="CLU_010194_2_9_1"/>
<keyword evidence="5" id="KW-1185">Reference proteome</keyword>
<dbReference type="EMBL" id="KB445800">
    <property type="protein sequence ID" value="EMD35471.1"/>
    <property type="molecule type" value="Genomic_DNA"/>
</dbReference>
<evidence type="ECO:0000313" key="5">
    <source>
        <dbReference type="Proteomes" id="UP000016930"/>
    </source>
</evidence>
<dbReference type="GO" id="GO:0016491">
    <property type="term" value="F:oxidoreductase activity"/>
    <property type="evidence" value="ECO:0007669"/>
    <property type="project" value="UniProtKB-KW"/>
</dbReference>
<evidence type="ECO:0000256" key="3">
    <source>
        <dbReference type="RuleBase" id="RU000363"/>
    </source>
</evidence>
<dbReference type="Proteomes" id="UP000016930">
    <property type="component" value="Unassembled WGS sequence"/>
</dbReference>
<organism evidence="4 5">
    <name type="scientific">Ceriporiopsis subvermispora (strain B)</name>
    <name type="common">White-rot fungus</name>
    <name type="synonym">Gelatoporia subvermispora</name>
    <dbReference type="NCBI Taxonomy" id="914234"/>
    <lineage>
        <taxon>Eukaryota</taxon>
        <taxon>Fungi</taxon>
        <taxon>Dikarya</taxon>
        <taxon>Basidiomycota</taxon>
        <taxon>Agaricomycotina</taxon>
        <taxon>Agaricomycetes</taxon>
        <taxon>Polyporales</taxon>
        <taxon>Gelatoporiaceae</taxon>
        <taxon>Gelatoporia</taxon>
    </lineage>
</organism>
<gene>
    <name evidence="4" type="ORF">CERSUDRAFT_116215</name>
</gene>
<proteinExistence type="inferred from homology"/>
<accession>M2R9P1</accession>
<evidence type="ECO:0000256" key="1">
    <source>
        <dbReference type="ARBA" id="ARBA00006484"/>
    </source>
</evidence>
<dbReference type="PANTHER" id="PTHR43976:SF16">
    <property type="entry name" value="SHORT-CHAIN DEHYDROGENASE_REDUCTASE FAMILY PROTEIN"/>
    <property type="match status" value="1"/>
</dbReference>
<dbReference type="InterPro" id="IPR036291">
    <property type="entry name" value="NAD(P)-bd_dom_sf"/>
</dbReference>
<dbReference type="STRING" id="914234.M2R9P1"/>
<dbReference type="InterPro" id="IPR051911">
    <property type="entry name" value="SDR_oxidoreductase"/>
</dbReference>
<name>M2R9P1_CERS8</name>
<keyword evidence="2" id="KW-0560">Oxidoreductase</keyword>
<sequence length="282" mass="30685">MQTRKVWFITGASTGFGRFMTELALEKGDSVAATLRRPEAITQLSDKYPPSQLLVLKLDVIKQDDINAAFEKAQAAFGRIDVVFNNAGYATVSEVESAQGHEDVVRDMFEVNFWGAAHVSQAAIRCFRDVNKPAGGLLLQNSSLAGLEGMPAVGFYSASKFAFEGLSEAIAGEIHPSWNIKVTLIEPGPFRTTANINVANIPQLVEYADTAATPGRIYMKQEVADDTRKAVVKIYDLTNMAEPPLHFPIGKPAVDVMKRKGESLIASAEAYASWSEGLELVE</sequence>
<dbReference type="PRINTS" id="PR00080">
    <property type="entry name" value="SDRFAMILY"/>
</dbReference>
<evidence type="ECO:0000256" key="2">
    <source>
        <dbReference type="ARBA" id="ARBA00023002"/>
    </source>
</evidence>
<dbReference type="PRINTS" id="PR00081">
    <property type="entry name" value="GDHRDH"/>
</dbReference>
<evidence type="ECO:0000313" key="4">
    <source>
        <dbReference type="EMBL" id="EMD35471.1"/>
    </source>
</evidence>
<evidence type="ECO:0008006" key="6">
    <source>
        <dbReference type="Google" id="ProtNLM"/>
    </source>
</evidence>
<protein>
    <recommendedName>
        <fullName evidence="6">NAD(P)-binding protein</fullName>
    </recommendedName>
</protein>
<reference evidence="4 5" key="1">
    <citation type="journal article" date="2012" name="Proc. Natl. Acad. Sci. U.S.A.">
        <title>Comparative genomics of Ceriporiopsis subvermispora and Phanerochaete chrysosporium provide insight into selective ligninolysis.</title>
        <authorList>
            <person name="Fernandez-Fueyo E."/>
            <person name="Ruiz-Duenas F.J."/>
            <person name="Ferreira P."/>
            <person name="Floudas D."/>
            <person name="Hibbett D.S."/>
            <person name="Canessa P."/>
            <person name="Larrondo L.F."/>
            <person name="James T.Y."/>
            <person name="Seelenfreund D."/>
            <person name="Lobos S."/>
            <person name="Polanco R."/>
            <person name="Tello M."/>
            <person name="Honda Y."/>
            <person name="Watanabe T."/>
            <person name="Watanabe T."/>
            <person name="Ryu J.S."/>
            <person name="Kubicek C.P."/>
            <person name="Schmoll M."/>
            <person name="Gaskell J."/>
            <person name="Hammel K.E."/>
            <person name="St John F.J."/>
            <person name="Vanden Wymelenberg A."/>
            <person name="Sabat G."/>
            <person name="Splinter BonDurant S."/>
            <person name="Syed K."/>
            <person name="Yadav J.S."/>
            <person name="Doddapaneni H."/>
            <person name="Subramanian V."/>
            <person name="Lavin J.L."/>
            <person name="Oguiza J.A."/>
            <person name="Perez G."/>
            <person name="Pisabarro A.G."/>
            <person name="Ramirez L."/>
            <person name="Santoyo F."/>
            <person name="Master E."/>
            <person name="Coutinho P.M."/>
            <person name="Henrissat B."/>
            <person name="Lombard V."/>
            <person name="Magnuson J.K."/>
            <person name="Kuees U."/>
            <person name="Hori C."/>
            <person name="Igarashi K."/>
            <person name="Samejima M."/>
            <person name="Held B.W."/>
            <person name="Barry K.W."/>
            <person name="LaButti K.M."/>
            <person name="Lapidus A."/>
            <person name="Lindquist E.A."/>
            <person name="Lucas S.M."/>
            <person name="Riley R."/>
            <person name="Salamov A.A."/>
            <person name="Hoffmeister D."/>
            <person name="Schwenk D."/>
            <person name="Hadar Y."/>
            <person name="Yarden O."/>
            <person name="de Vries R.P."/>
            <person name="Wiebenga A."/>
            <person name="Stenlid J."/>
            <person name="Eastwood D."/>
            <person name="Grigoriev I.V."/>
            <person name="Berka R.M."/>
            <person name="Blanchette R.A."/>
            <person name="Kersten P."/>
            <person name="Martinez A.T."/>
            <person name="Vicuna R."/>
            <person name="Cullen D."/>
        </authorList>
    </citation>
    <scope>NUCLEOTIDE SEQUENCE [LARGE SCALE GENOMIC DNA]</scope>
    <source>
        <strain evidence="4 5">B</strain>
    </source>
</reference>
<dbReference type="OrthoDB" id="1274115at2759"/>
<dbReference type="AlphaFoldDB" id="M2R9P1"/>
<dbReference type="InterPro" id="IPR002347">
    <property type="entry name" value="SDR_fam"/>
</dbReference>
<dbReference type="PANTHER" id="PTHR43976">
    <property type="entry name" value="SHORT CHAIN DEHYDROGENASE"/>
    <property type="match status" value="1"/>
</dbReference>
<dbReference type="SUPFAM" id="SSF51735">
    <property type="entry name" value="NAD(P)-binding Rossmann-fold domains"/>
    <property type="match status" value="1"/>
</dbReference>